<dbReference type="EMBL" id="UAUF01000014">
    <property type="protein sequence ID" value="SPZ11694.1"/>
    <property type="molecule type" value="Genomic_DNA"/>
</dbReference>
<accession>A0A2X2CXD5</accession>
<name>A0A2X2CXD5_PSELU</name>
<dbReference type="AlphaFoldDB" id="A0A2X2CXD5"/>
<proteinExistence type="predicted"/>
<dbReference type="RefSeq" id="WP_010795700.1">
    <property type="nucleotide sequence ID" value="NZ_RHRV01000002.1"/>
</dbReference>
<sequence length="52" mass="5995">MNEKEHLIAHLIDDEHNTLLAMPLRLAFWDDDLNSLRKIGREIGASRLVISL</sequence>
<protein>
    <submittedName>
        <fullName evidence="1">Uncharacterized protein</fullName>
    </submittedName>
</protein>
<organism evidence="1 2">
    <name type="scientific">Pseudomonas luteola</name>
    <dbReference type="NCBI Taxonomy" id="47886"/>
    <lineage>
        <taxon>Bacteria</taxon>
        <taxon>Pseudomonadati</taxon>
        <taxon>Pseudomonadota</taxon>
        <taxon>Gammaproteobacteria</taxon>
        <taxon>Pseudomonadales</taxon>
        <taxon>Pseudomonadaceae</taxon>
        <taxon>Pseudomonas</taxon>
    </lineage>
</organism>
<dbReference type="Proteomes" id="UP000250443">
    <property type="component" value="Unassembled WGS sequence"/>
</dbReference>
<evidence type="ECO:0000313" key="1">
    <source>
        <dbReference type="EMBL" id="SPZ11694.1"/>
    </source>
</evidence>
<gene>
    <name evidence="1" type="ORF">NCTC11842_03943</name>
</gene>
<reference evidence="1 2" key="1">
    <citation type="submission" date="2018-06" db="EMBL/GenBank/DDBJ databases">
        <authorList>
            <consortium name="Pathogen Informatics"/>
            <person name="Doyle S."/>
        </authorList>
    </citation>
    <scope>NUCLEOTIDE SEQUENCE [LARGE SCALE GENOMIC DNA]</scope>
    <source>
        <strain evidence="1 2">NCTC11842</strain>
    </source>
</reference>
<evidence type="ECO:0000313" key="2">
    <source>
        <dbReference type="Proteomes" id="UP000250443"/>
    </source>
</evidence>